<dbReference type="EMBL" id="JAPQKH010000006">
    <property type="protein sequence ID" value="KAJ5093129.1"/>
    <property type="molecule type" value="Genomic_DNA"/>
</dbReference>
<dbReference type="PANTHER" id="PTHR33119:SF1">
    <property type="entry name" value="FE2OG DIOXYGENASE DOMAIN-CONTAINING PROTEIN"/>
    <property type="match status" value="1"/>
</dbReference>
<dbReference type="PANTHER" id="PTHR33119">
    <property type="entry name" value="IFI3P"/>
    <property type="match status" value="1"/>
</dbReference>
<dbReference type="InterPro" id="IPR049207">
    <property type="entry name" value="DUF4246_N"/>
</dbReference>
<dbReference type="OrthoDB" id="415532at2759"/>
<dbReference type="InterPro" id="IPR025340">
    <property type="entry name" value="DUF4246"/>
</dbReference>
<reference evidence="3" key="1">
    <citation type="submission" date="2022-11" db="EMBL/GenBank/DDBJ databases">
        <authorList>
            <person name="Petersen C."/>
        </authorList>
    </citation>
    <scope>NUCLEOTIDE SEQUENCE</scope>
    <source>
        <strain evidence="3">IBT 30069</strain>
    </source>
</reference>
<dbReference type="Pfam" id="PF21666">
    <property type="entry name" value="DUF4246_N"/>
    <property type="match status" value="1"/>
</dbReference>
<gene>
    <name evidence="3" type="ORF">N7456_008990</name>
</gene>
<dbReference type="AlphaFoldDB" id="A0A9W9F3W1"/>
<feature type="domain" description="DUF4246" evidence="2">
    <location>
        <begin position="24"/>
        <end position="102"/>
    </location>
</feature>
<dbReference type="InterPro" id="IPR049192">
    <property type="entry name" value="DUF4246_C"/>
</dbReference>
<dbReference type="Proteomes" id="UP001149165">
    <property type="component" value="Unassembled WGS sequence"/>
</dbReference>
<feature type="domain" description="DUF4246" evidence="1">
    <location>
        <begin position="114"/>
        <end position="563"/>
    </location>
</feature>
<comment type="caution">
    <text evidence="3">The sequence shown here is derived from an EMBL/GenBank/DDBJ whole genome shotgun (WGS) entry which is preliminary data.</text>
</comment>
<keyword evidence="4" id="KW-1185">Reference proteome</keyword>
<evidence type="ECO:0000313" key="4">
    <source>
        <dbReference type="Proteomes" id="UP001149165"/>
    </source>
</evidence>
<proteinExistence type="predicted"/>
<evidence type="ECO:0000259" key="1">
    <source>
        <dbReference type="Pfam" id="PF14033"/>
    </source>
</evidence>
<accession>A0A9W9F3W1</accession>
<name>A0A9W9F3W1_9EURO</name>
<organism evidence="3 4">
    <name type="scientific">Penicillium angulare</name>
    <dbReference type="NCBI Taxonomy" id="116970"/>
    <lineage>
        <taxon>Eukaryota</taxon>
        <taxon>Fungi</taxon>
        <taxon>Dikarya</taxon>
        <taxon>Ascomycota</taxon>
        <taxon>Pezizomycotina</taxon>
        <taxon>Eurotiomycetes</taxon>
        <taxon>Eurotiomycetidae</taxon>
        <taxon>Eurotiales</taxon>
        <taxon>Aspergillaceae</taxon>
        <taxon>Penicillium</taxon>
    </lineage>
</organism>
<evidence type="ECO:0000259" key="2">
    <source>
        <dbReference type="Pfam" id="PF21666"/>
    </source>
</evidence>
<protein>
    <submittedName>
        <fullName evidence="3">Uncharacterized protein</fullName>
    </submittedName>
</protein>
<dbReference type="Pfam" id="PF14033">
    <property type="entry name" value="DUF4246"/>
    <property type="match status" value="1"/>
</dbReference>
<sequence length="627" mass="72491">MFQHKANEQAFLTTSQSQDCRFLLPGYGRPLDFYPVEKNIYGVESRSMFPSALDDRDIENGYTELPVQTLREQAMVDVMEDLTDIPEWWKKIHDSNTAKEWKDTALKKGTDITDNMAEWIIEELKFKAMIYEVNHAVALYNGDITKSDTNVPSSIIEELRGATAILEINDPDLQFYQPGSLSKQRDLLGMALYPLIYGKSRILPDKLIGLDEALRHAGQGETIPIPQETGITREDIAWRVSERSDIKVRPYSRNFQVLPTDWELGDDGKWHITTYINNLHPVKHRKIYDLIERAFNCLIPQWNMTMTPLKDMLHSRARIEYHKAEYYPVSKEVLDRAPQIKDREAQSEFDERVEKWRMEHFRSIQPDVETFIPWAVPHCMMSKLPEDLPAPVRIEQSVNLNNNYKERGLQVVTRLMGVDLTPDDPYYQTDWHVEGQMNEHICAAAFLTYDSDNMEEPSMEFRNIVDVDALTAVEHDPNDFIWLKQVFGLENGEPAIQHSGSIRCRMGRVVMFPSTVQHRLTKFELKDKTKAGSTRALVFYLVDPNIRIISTANIPPQRLDWTLNDKAAEGEDLKSAMAKLALDNKDKKGDMAMSLTEALKIREDSLNELIEFMRYQHVAFESKVLML</sequence>
<evidence type="ECO:0000313" key="3">
    <source>
        <dbReference type="EMBL" id="KAJ5093129.1"/>
    </source>
</evidence>
<reference evidence="3" key="2">
    <citation type="journal article" date="2023" name="IMA Fungus">
        <title>Comparative genomic study of the Penicillium genus elucidates a diverse pangenome and 15 lateral gene transfer events.</title>
        <authorList>
            <person name="Petersen C."/>
            <person name="Sorensen T."/>
            <person name="Nielsen M.R."/>
            <person name="Sondergaard T.E."/>
            <person name="Sorensen J.L."/>
            <person name="Fitzpatrick D.A."/>
            <person name="Frisvad J.C."/>
            <person name="Nielsen K.L."/>
        </authorList>
    </citation>
    <scope>NUCLEOTIDE SEQUENCE</scope>
    <source>
        <strain evidence="3">IBT 30069</strain>
    </source>
</reference>